<gene>
    <name evidence="4" type="ORF">LOTGIDRAFT_162685</name>
</gene>
<dbReference type="InterPro" id="IPR002110">
    <property type="entry name" value="Ankyrin_rpt"/>
</dbReference>
<feature type="repeat" description="ANK" evidence="3">
    <location>
        <begin position="1626"/>
        <end position="1646"/>
    </location>
</feature>
<organism evidence="4 5">
    <name type="scientific">Lottia gigantea</name>
    <name type="common">Giant owl limpet</name>
    <dbReference type="NCBI Taxonomy" id="225164"/>
    <lineage>
        <taxon>Eukaryota</taxon>
        <taxon>Metazoa</taxon>
        <taxon>Spiralia</taxon>
        <taxon>Lophotrochozoa</taxon>
        <taxon>Mollusca</taxon>
        <taxon>Gastropoda</taxon>
        <taxon>Patellogastropoda</taxon>
        <taxon>Lottioidea</taxon>
        <taxon>Lottiidae</taxon>
        <taxon>Lottia</taxon>
    </lineage>
</organism>
<dbReference type="STRING" id="225164.V4ABD6"/>
<dbReference type="SMART" id="SM00248">
    <property type="entry name" value="ANK"/>
    <property type="match status" value="12"/>
</dbReference>
<name>V4ABD6_LOTGI</name>
<protein>
    <submittedName>
        <fullName evidence="4">Uncharacterized protein</fullName>
    </submittedName>
</protein>
<accession>V4ABD6</accession>
<sequence length="2105" mass="240599">MCLENGKRILKKIKRSKSDTSNIIKLPRQSTAPSFRTPSYTDIVLSAIESHIIAEQTEYVDLLLNMLDVDLSMNDLSLLCGLCAKYFSLRSLDIILRLWTIPKSLLSELLLIVVIMEAKTDKSLLERIEIVQLLLESGACPNFLVDSLSDYKSTLDSHVEDNSVERVLPSERASYEFDHLIERLSMTKESQNRSCYQPLEIAVIDKDLPLLKCLVEGGASTQTSFAIHLAILKGHCDVKEYLLNIPNTYQSISSLENVVSPQKIFEYYSGNNGLLQALCVCQGSAPIQSLLRHFPNLLQCHKILTTSTVKSYRPRLFLHKELEIHKLLYQYQDKSNGHLRQLPLTKLMIQIPGNDILVNEIFVKPNQHLSGIEVDKDTVIHGACEMFVACVDSKLWEMCHRLLSTEGISIIWECLFGRNSYCICNIYRCNESTHPVLSKIIFDFISKAPMECVHLFFNGLKCVLSKMDVECLQDLVMRLKASMNESFDEDTVVDQSTVLQEIVLCIFDNLKNKHEGLYLASKLTLALPEILKSSLDWTFQKKRIPYFQLALAWKDFQIDSSKKSVCKLVNHLNVIKLEVRLMKIFQKLSSEQKNTIMDKDISLAALACIYGELHILKVCLSYLETKIKMGPLLDIAAGFGHQNIIEYLINQGAQVNLSTISSACQGPTFLCLTNWEPKIKTAHKEQVSLETIQFLYRSTDQHADPGFSLDILENSITMYYWNITRWCLDNCQDITCCTGLSKAMLIALARGPEDVCLKLVKMFDWSSLNQEEAQNALIIAIKRNDQVTDNIVKPMLNSYEFIGLGYLEQQDKHKRTFMHFVCAQGKMTIVELIFNQLTTCDNHQINQILNMPDASNATPLWYALSNHHWDMAKLLILNGCVLSKVRTIHLTRKRLYLFGTKTVLESHSRGQLALTRKGTRSCEVADRVGSNGSFFEEIYDTNRIIHKVPKDVSVLEKVNHLQRDNNMSEVKLLVDLMLQSLKQGTSLLNVAIGTSNFQLVSSILEQPLKKVFLGNIYESPVIYAIVNNQGPIWDSIAEYGTSDHLESAILRVALGDIKMSNNEDVIKKTIILNSFSKPESQSFRDLFKEAGRIVEKTSNIPCFQHIDINHAIPWDCLRNIAVDSIQCKEQFLSEPILFLSAVLGQPRLFEIIRSSCNSNQEYNKLLTKPLCDDLSTIDLILLFGSRDKMSSLTKKDNENRTECLKTISDNKVRIQNITWQIVEDQRLYNVVMPILEHILKDQPIDAWDNRVQDAIKYDYEEFVIKLSDNLIDNEAFSILVPKFICLSSLFGRTALFFYFMNHHRLFDVDFMRKNSSITWNSKVEQLSILECAIISNNLVMVKHISEKLMSRHSHLDSDAVYKALKIAYRKGNTDVIRFLERMTSNDSCLDELCLIAASNGHESLVRDLLINHKINITLTNELGFGVFDYVCIYGFEALAEMLLSKFQLETSINHIHLASSFGHIRLRTILTKCSSSSNQSNLDYVPCGWFRSLMVDNEMTVNDNVIHFSHIKKKRLCLTLENLLKNGDDRGALHYCNAAQEDIVYMMEKYYQKLPLLHLCARYNNNLTLKALLDLIKLYSTKEHSSWLSLEFKGKIPIVTAIECGNMEAVDALIHDKTYNNWKYRNGETVLHIAAKYGNEDIVRMVQSPALNSAKDNFGLIPASTAVAMGHHHVIHLLCGPEKDVHHCNHLDTNFACFDCLHNYCIGWFKCLQKGRISPQFHSVRNIYDRKKSSSGFRLSQRKRGMKAHHFHPMQKILAWRTISKSSQIINSALYTMGYPQIPVNGELFLLLSELGCEEAVLKCAIKKKIDTVVLQLLKDAKQTTQFDIPEIANLCVGYHLNDIVKWIHVSRTDITSVTPRDQSILESAYGMGNMEIVNLFEAKMNGKQRVEKLNVLRDLVKKLPFSLQYRLDPQQFKVCKIKHKNGRLSDFDIIRLLPQCVIEEIFENLNLHHNSTLVYPRTIFGKSVIVETDCIRQCTATSKLSEVDVISILFSKLIIGRYVQEISKNSAAWLKLRKIIVRCYTDQLVEPCTYIEEDILYDDVTLVQDDHSQQWMVMCSSVPQDILPNPQFKNQVEEKLKDIELNVSIQETFMYCVDAQFIFI</sequence>
<dbReference type="InterPro" id="IPR036770">
    <property type="entry name" value="Ankyrin_rpt-contain_sf"/>
</dbReference>
<dbReference type="CTD" id="20239098"/>
<dbReference type="GeneID" id="20239098"/>
<dbReference type="PANTHER" id="PTHR24123:SF33">
    <property type="entry name" value="PROTEIN HOS4"/>
    <property type="match status" value="1"/>
</dbReference>
<dbReference type="Pfam" id="PF12796">
    <property type="entry name" value="Ank_2"/>
    <property type="match status" value="1"/>
</dbReference>
<dbReference type="HOGENOM" id="CLU_232330_0_0_1"/>
<dbReference type="OrthoDB" id="6100784at2759"/>
<keyword evidence="5" id="KW-1185">Reference proteome</keyword>
<evidence type="ECO:0000313" key="4">
    <source>
        <dbReference type="EMBL" id="ESO92375.1"/>
    </source>
</evidence>
<dbReference type="RefSeq" id="XP_009056935.1">
    <property type="nucleotide sequence ID" value="XM_009058687.1"/>
</dbReference>
<dbReference type="InterPro" id="IPR051165">
    <property type="entry name" value="Multifunctional_ANK_Repeat"/>
</dbReference>
<dbReference type="Proteomes" id="UP000030746">
    <property type="component" value="Unassembled WGS sequence"/>
</dbReference>
<keyword evidence="1" id="KW-0677">Repeat</keyword>
<evidence type="ECO:0000256" key="1">
    <source>
        <dbReference type="ARBA" id="ARBA00022737"/>
    </source>
</evidence>
<dbReference type="PANTHER" id="PTHR24123">
    <property type="entry name" value="ANKYRIN REPEAT-CONTAINING"/>
    <property type="match status" value="1"/>
</dbReference>
<dbReference type="SUPFAM" id="SSF48403">
    <property type="entry name" value="Ankyrin repeat"/>
    <property type="match status" value="4"/>
</dbReference>
<dbReference type="KEGG" id="lgi:LOTGIDRAFT_162685"/>
<evidence type="ECO:0000313" key="5">
    <source>
        <dbReference type="Proteomes" id="UP000030746"/>
    </source>
</evidence>
<dbReference type="Gene3D" id="1.25.40.20">
    <property type="entry name" value="Ankyrin repeat-containing domain"/>
    <property type="match status" value="4"/>
</dbReference>
<reference evidence="4 5" key="1">
    <citation type="journal article" date="2013" name="Nature">
        <title>Insights into bilaterian evolution from three spiralian genomes.</title>
        <authorList>
            <person name="Simakov O."/>
            <person name="Marletaz F."/>
            <person name="Cho S.J."/>
            <person name="Edsinger-Gonzales E."/>
            <person name="Havlak P."/>
            <person name="Hellsten U."/>
            <person name="Kuo D.H."/>
            <person name="Larsson T."/>
            <person name="Lv J."/>
            <person name="Arendt D."/>
            <person name="Savage R."/>
            <person name="Osoegawa K."/>
            <person name="de Jong P."/>
            <person name="Grimwood J."/>
            <person name="Chapman J.A."/>
            <person name="Shapiro H."/>
            <person name="Aerts A."/>
            <person name="Otillar R.P."/>
            <person name="Terry A.Y."/>
            <person name="Boore J.L."/>
            <person name="Grigoriev I.V."/>
            <person name="Lindberg D.R."/>
            <person name="Seaver E.C."/>
            <person name="Weisblat D.A."/>
            <person name="Putnam N.H."/>
            <person name="Rokhsar D.S."/>
        </authorList>
    </citation>
    <scope>NUCLEOTIDE SEQUENCE [LARGE SCALE GENOMIC DNA]</scope>
</reference>
<keyword evidence="2 3" id="KW-0040">ANK repeat</keyword>
<dbReference type="PROSITE" id="PS50088">
    <property type="entry name" value="ANK_REPEAT"/>
    <property type="match status" value="1"/>
</dbReference>
<evidence type="ECO:0000256" key="3">
    <source>
        <dbReference type="PROSITE-ProRule" id="PRU00023"/>
    </source>
</evidence>
<dbReference type="EMBL" id="KB202094">
    <property type="protein sequence ID" value="ESO92375.1"/>
    <property type="molecule type" value="Genomic_DNA"/>
</dbReference>
<evidence type="ECO:0000256" key="2">
    <source>
        <dbReference type="ARBA" id="ARBA00023043"/>
    </source>
</evidence>
<dbReference type="PROSITE" id="PS50297">
    <property type="entry name" value="ANK_REP_REGION"/>
    <property type="match status" value="1"/>
</dbReference>
<proteinExistence type="predicted"/>